<gene>
    <name evidence="1" type="ordered locus">NATL1_00411</name>
</gene>
<organism evidence="1 2">
    <name type="scientific">Prochlorococcus marinus (strain NATL1A)</name>
    <dbReference type="NCBI Taxonomy" id="167555"/>
    <lineage>
        <taxon>Bacteria</taxon>
        <taxon>Bacillati</taxon>
        <taxon>Cyanobacteriota</taxon>
        <taxon>Cyanophyceae</taxon>
        <taxon>Synechococcales</taxon>
        <taxon>Prochlorococcaceae</taxon>
        <taxon>Prochlorococcus</taxon>
    </lineage>
</organism>
<accession>A2BZE5</accession>
<evidence type="ECO:0000313" key="1">
    <source>
        <dbReference type="EMBL" id="ABM74605.1"/>
    </source>
</evidence>
<dbReference type="Proteomes" id="UP000002592">
    <property type="component" value="Chromosome"/>
</dbReference>
<proteinExistence type="predicted"/>
<dbReference type="KEGG" id="pme:NATL1_00411"/>
<dbReference type="eggNOG" id="ENOG502ZA7D">
    <property type="taxonomic scope" value="Bacteria"/>
</dbReference>
<dbReference type="HOGENOM" id="CLU_968997_0_0_3"/>
<dbReference type="RefSeq" id="WP_011822843.1">
    <property type="nucleotide sequence ID" value="NC_008819.1"/>
</dbReference>
<reference evidence="2" key="1">
    <citation type="journal article" date="2007" name="PLoS Genet.">
        <title>Patterns and implications of gene gain and loss in the evolution of Prochlorococcus.</title>
        <authorList>
            <person name="Kettler G.C."/>
            <person name="Martiny A.C."/>
            <person name="Huang K."/>
            <person name="Zucker J."/>
            <person name="Coleman M.L."/>
            <person name="Rodrigue S."/>
            <person name="Chen F."/>
            <person name="Lapidus A."/>
            <person name="Ferriera S."/>
            <person name="Johnson J."/>
            <person name="Steglich C."/>
            <person name="Church G.M."/>
            <person name="Richardson P."/>
            <person name="Chisholm S.W."/>
        </authorList>
    </citation>
    <scope>NUCLEOTIDE SEQUENCE [LARGE SCALE GENOMIC DNA]</scope>
    <source>
        <strain evidence="2">NATL1A</strain>
    </source>
</reference>
<protein>
    <recommendedName>
        <fullName evidence="3">DUF5655 domain-containing protein</fullName>
    </recommendedName>
</protein>
<evidence type="ECO:0000313" key="2">
    <source>
        <dbReference type="Proteomes" id="UP000002592"/>
    </source>
</evidence>
<sequence length="287" mass="33386">MKHIPLKTIQLKNHQVLNERWLQDIIAEDPSIIGIGDVILKDKERIHQGAGRLDLLLQDADGIERYEVEIQLGATDESHIIRTIEYWDIERKRYPQYNHTAIIIAEDITSRFLNVISLFNGSIPLMAIQVCAIQTAEGVGLHFTKVLDVQQLGLVDEDEEVAEVTNRDYWLKRGTPKTVAMADKLLSYIHEFDHDAELNYNKFYIGLKINSRSKNYAIFRPKKNFIGLEIKMPQTEENDEIINQAEIANLDYSKRYGYYRLSIYERDLEEKSDFIKKLLLDAKERFG</sequence>
<evidence type="ECO:0008006" key="3">
    <source>
        <dbReference type="Google" id="ProtNLM"/>
    </source>
</evidence>
<dbReference type="EMBL" id="CP000553">
    <property type="protein sequence ID" value="ABM74605.1"/>
    <property type="molecule type" value="Genomic_DNA"/>
</dbReference>
<dbReference type="AlphaFoldDB" id="A2BZE5"/>
<dbReference type="InterPro" id="IPR011856">
    <property type="entry name" value="tRNA_endonuc-like_dom_sf"/>
</dbReference>
<dbReference type="Gene3D" id="3.40.1350.10">
    <property type="match status" value="1"/>
</dbReference>
<name>A2BZE5_PROM1</name>
<dbReference type="GO" id="GO:0003676">
    <property type="term" value="F:nucleic acid binding"/>
    <property type="evidence" value="ECO:0007669"/>
    <property type="project" value="InterPro"/>
</dbReference>